<accession>A0A432W2D3</accession>
<dbReference type="Proteomes" id="UP000288395">
    <property type="component" value="Unassembled WGS sequence"/>
</dbReference>
<dbReference type="AlphaFoldDB" id="A0A432W2D3"/>
<dbReference type="EMBL" id="PIPJ01000001">
    <property type="protein sequence ID" value="RUO23266.1"/>
    <property type="molecule type" value="Genomic_DNA"/>
</dbReference>
<proteinExistence type="predicted"/>
<dbReference type="OrthoDB" id="6402191at2"/>
<name>A0A432W2D3_9GAMM</name>
<protein>
    <submittedName>
        <fullName evidence="2">Uncharacterized protein</fullName>
    </submittedName>
</protein>
<evidence type="ECO:0000313" key="2">
    <source>
        <dbReference type="EMBL" id="RUO23266.1"/>
    </source>
</evidence>
<comment type="caution">
    <text evidence="2">The sequence shown here is derived from an EMBL/GenBank/DDBJ whole genome shotgun (WGS) entry which is preliminary data.</text>
</comment>
<keyword evidence="3" id="KW-1185">Reference proteome</keyword>
<feature type="region of interest" description="Disordered" evidence="1">
    <location>
        <begin position="1"/>
        <end position="22"/>
    </location>
</feature>
<organism evidence="2 3">
    <name type="scientific">Aliidiomarina iranensis</name>
    <dbReference type="NCBI Taxonomy" id="1434071"/>
    <lineage>
        <taxon>Bacteria</taxon>
        <taxon>Pseudomonadati</taxon>
        <taxon>Pseudomonadota</taxon>
        <taxon>Gammaproteobacteria</taxon>
        <taxon>Alteromonadales</taxon>
        <taxon>Idiomarinaceae</taxon>
        <taxon>Aliidiomarina</taxon>
    </lineage>
</organism>
<gene>
    <name evidence="2" type="ORF">CWE08_01025</name>
</gene>
<feature type="compositionally biased region" description="Basic residues" evidence="1">
    <location>
        <begin position="9"/>
        <end position="18"/>
    </location>
</feature>
<dbReference type="RefSeq" id="WP_126764808.1">
    <property type="nucleotide sequence ID" value="NZ_PIPJ01000001.1"/>
</dbReference>
<reference evidence="3" key="1">
    <citation type="journal article" date="2018" name="Front. Microbiol.">
        <title>Genome-Based Analysis Reveals the Taxonomy and Diversity of the Family Idiomarinaceae.</title>
        <authorList>
            <person name="Liu Y."/>
            <person name="Lai Q."/>
            <person name="Shao Z."/>
        </authorList>
    </citation>
    <scope>NUCLEOTIDE SEQUENCE [LARGE SCALE GENOMIC DNA]</scope>
    <source>
        <strain evidence="3">GBPy7</strain>
    </source>
</reference>
<evidence type="ECO:0000256" key="1">
    <source>
        <dbReference type="SAM" id="MobiDB-lite"/>
    </source>
</evidence>
<sequence length="108" mass="13025">MNQPYYPVRNRRPQRERKPKPENLSYFEQAFSCLKQAPERIEILRENLAHYQQKKHLPKSAKAAITRFEYLLAVTEDPEEMERRVMEDSYEGRKFRQMPLLLKGLCPE</sequence>
<evidence type="ECO:0000313" key="3">
    <source>
        <dbReference type="Proteomes" id="UP000288395"/>
    </source>
</evidence>